<accession>A0A350P9W7</accession>
<dbReference type="Proteomes" id="UP000263517">
    <property type="component" value="Unassembled WGS sequence"/>
</dbReference>
<protein>
    <submittedName>
        <fullName evidence="1">Uncharacterized protein</fullName>
    </submittedName>
</protein>
<feature type="non-terminal residue" evidence="1">
    <location>
        <position position="1"/>
    </location>
</feature>
<organism evidence="1 2">
    <name type="scientific">Alteromonas australica</name>
    <dbReference type="NCBI Taxonomy" id="589873"/>
    <lineage>
        <taxon>Bacteria</taxon>
        <taxon>Pseudomonadati</taxon>
        <taxon>Pseudomonadota</taxon>
        <taxon>Gammaproteobacteria</taxon>
        <taxon>Alteromonadales</taxon>
        <taxon>Alteromonadaceae</taxon>
        <taxon>Alteromonas/Salinimonas group</taxon>
        <taxon>Alteromonas</taxon>
    </lineage>
</organism>
<dbReference type="AlphaFoldDB" id="A0A350P9W7"/>
<sequence>EEYSRSILDGLGLFMIAEAWQINPYAVTQYGGHGALTEAYVLDQMTQSIMKMYAASPWQIENIDDGYIALRST</sequence>
<reference evidence="1 2" key="1">
    <citation type="journal article" date="2018" name="Nat. Biotechnol.">
        <title>A standardized bacterial taxonomy based on genome phylogeny substantially revises the tree of life.</title>
        <authorList>
            <person name="Parks D.H."/>
            <person name="Chuvochina M."/>
            <person name="Waite D.W."/>
            <person name="Rinke C."/>
            <person name="Skarshewski A."/>
            <person name="Chaumeil P.A."/>
            <person name="Hugenholtz P."/>
        </authorList>
    </citation>
    <scope>NUCLEOTIDE SEQUENCE [LARGE SCALE GENOMIC DNA]</scope>
    <source>
        <strain evidence="1">UBA11978</strain>
    </source>
</reference>
<dbReference type="EMBL" id="DNAN01000711">
    <property type="protein sequence ID" value="HAW78084.1"/>
    <property type="molecule type" value="Genomic_DNA"/>
</dbReference>
<comment type="caution">
    <text evidence="1">The sequence shown here is derived from an EMBL/GenBank/DDBJ whole genome shotgun (WGS) entry which is preliminary data.</text>
</comment>
<name>A0A350P9W7_9ALTE</name>
<evidence type="ECO:0000313" key="1">
    <source>
        <dbReference type="EMBL" id="HAW78084.1"/>
    </source>
</evidence>
<evidence type="ECO:0000313" key="2">
    <source>
        <dbReference type="Proteomes" id="UP000263517"/>
    </source>
</evidence>
<gene>
    <name evidence="1" type="ORF">DCW74_20395</name>
</gene>
<proteinExistence type="predicted"/>